<evidence type="ECO:0000256" key="1">
    <source>
        <dbReference type="ARBA" id="ARBA00022729"/>
    </source>
</evidence>
<dbReference type="InterPro" id="IPR036179">
    <property type="entry name" value="Ig-like_dom_sf"/>
</dbReference>
<dbReference type="SUPFAM" id="SSF48726">
    <property type="entry name" value="Immunoglobulin"/>
    <property type="match status" value="2"/>
</dbReference>
<evidence type="ECO:0000259" key="4">
    <source>
        <dbReference type="PROSITE" id="PS51841"/>
    </source>
</evidence>
<dbReference type="SUPFAM" id="SSF49899">
    <property type="entry name" value="Concanavalin A-like lectins/glucanases"/>
    <property type="match status" value="1"/>
</dbReference>
<feature type="domain" description="LTD" evidence="4">
    <location>
        <begin position="45"/>
        <end position="215"/>
    </location>
</feature>
<keyword evidence="6" id="KW-1185">Reference proteome</keyword>
<evidence type="ECO:0000313" key="5">
    <source>
        <dbReference type="EMBL" id="MFD2516525.1"/>
    </source>
</evidence>
<dbReference type="Pfam" id="PF19408">
    <property type="entry name" value="PKD_6"/>
    <property type="match status" value="6"/>
</dbReference>
<proteinExistence type="predicted"/>
<evidence type="ECO:0000313" key="6">
    <source>
        <dbReference type="Proteomes" id="UP001597468"/>
    </source>
</evidence>
<keyword evidence="1" id="KW-0732">Signal</keyword>
<evidence type="ECO:0000256" key="2">
    <source>
        <dbReference type="SAM" id="MobiDB-lite"/>
    </source>
</evidence>
<dbReference type="InterPro" id="IPR026444">
    <property type="entry name" value="Secre_tail"/>
</dbReference>
<dbReference type="EMBL" id="JBHULT010000005">
    <property type="protein sequence ID" value="MFD2516525.1"/>
    <property type="molecule type" value="Genomic_DNA"/>
</dbReference>
<dbReference type="Pfam" id="PF19081">
    <property type="entry name" value="Ig_7"/>
    <property type="match status" value="1"/>
</dbReference>
<dbReference type="RefSeq" id="WP_380747692.1">
    <property type="nucleotide sequence ID" value="NZ_JBHULT010000005.1"/>
</dbReference>
<dbReference type="InterPro" id="IPR045829">
    <property type="entry name" value="PKD_6"/>
</dbReference>
<reference evidence="6" key="1">
    <citation type="journal article" date="2019" name="Int. J. Syst. Evol. Microbiol.">
        <title>The Global Catalogue of Microorganisms (GCM) 10K type strain sequencing project: providing services to taxonomists for standard genome sequencing and annotation.</title>
        <authorList>
            <consortium name="The Broad Institute Genomics Platform"/>
            <consortium name="The Broad Institute Genome Sequencing Center for Infectious Disease"/>
            <person name="Wu L."/>
            <person name="Ma J."/>
        </authorList>
    </citation>
    <scope>NUCLEOTIDE SEQUENCE [LARGE SCALE GENOMIC DNA]</scope>
    <source>
        <strain evidence="6">KCTC 42585</strain>
    </source>
</reference>
<dbReference type="InterPro" id="IPR001322">
    <property type="entry name" value="Lamin_tail_dom"/>
</dbReference>
<comment type="caution">
    <text evidence="5">The sequence shown here is derived from an EMBL/GenBank/DDBJ whole genome shotgun (WGS) entry which is preliminary data.</text>
</comment>
<accession>A0ABW5ISY9</accession>
<dbReference type="PROSITE" id="PS50835">
    <property type="entry name" value="IG_LIKE"/>
    <property type="match status" value="1"/>
</dbReference>
<sequence>MVKKLLLKVFIFWAFILTSAWGWGQECPSSVSISADTGKTICDGTPVTFTATINGGTGTLSYQWKIDGADVGPNSTNFSTSSLENGDNVTLTVTSSDDTTCSTTSSNYSMTVNSNKTPTVTLSANTTSICPGESVTFTANNTNGGTSPQYSFFLNSGTSALQTGSSNKFTTTSLNNGDRIRVVLNSSLDCTTSDTAEAFSNSIEVRAGTPATPGTIATSVGQSICPGTSQTYSIDAVTGATSYQWTLPSGWAGSSTSTSINVTAGTSSGSISVKAVNDCGTSEAQSISITLKDGTPAVPGNITGTTSVCPGVSETYSVSPISGATEYIWTLPNGWTGTSTANSIDVTTGASGSGNISVQAKNDCGTSTAKTLAVSVKAGTPGQPGIISGTAAVCPGVQETYSITPVTGATSYEWTLPDNTWTGTSTATSITVSTGTTNGNITVKAINDCGTSEAQTFAVTVKPGTPATPASISGSDIVCPGTSETYSITPVDGATEYIWTLPSGWSGSSSTEEITVTTAQSGSGNITVKAKNDCGTGTAASFAVSVDKPAPVMTGNITGETVVCAGMTGLTYSIPEIPNADGYTWIIPADWSITSGSGTASVTVTAGTSNADIKVEATNTCGTSAQSQALNVQVTSGVPATPGAITTSLPSTAICPPVNNQTFSITPVDGATGYNWTLPTGWEITSGENTSTITVNITAAQSYVSPTTVKVKATNICGESGTSTSQDIYLDNYIIANIGSDLTVCKIVNSIPQLTLNGTMNFGNSNLSPTFSTSGSGTFQNIPSNKKGDFTLNYTPSQADYDLGEVTITMTIPQITSGNSTSCGTGKDEMTIFFKSLPTATVEASSPVCNGNSSTVTFTGTPNSRITYKKDNGANQTIDINDSGTATLNSGPLTANTTYTLVSSLNLDTPACTNTLSGSTIITVTPKPTASISYAGPFCSSATSAQEVTLTGTNAYTGGVFSSTEGLSIDAASGAIIPSGSTPGTYTVTYNTPEAGDCAEVTATTEVTITKEPTATISYSGTPFCTSDSDAKPVTLTGTDGFSGGTFTATPDGLTIDSSTGAIIASSSTAGTYTVTYETPEAGGCSPVSTTAEVTITNNPTATISYPEAPFCLSDNSEKAVTLDGTDGYTGGTYSAPEGLSINSSTGAINPGGSTAGTYTVTYTTPASPACGEVTATTEVAITQTPSVEISYAGPFCTSDATIQPVVFNNGIGDYEDGTFSSTPGGLNIDPDTGGITAQNSTPGTYTVSYTIPASLGCDVVVVDTQVTITKLPQVTISYNTLLCNSDDPAGVSYSSTFGDYSGGIFSATAGLIINAEGTIDPQASTPGIHTVTYTKDTEGDGCDVIEATTQVEIFEKVQITTQPVNFGTCSSNPASFEVVATGDNLQYQWYKKDAGGTFVQINGETNAILSYNNATSANAGEYHVVVSSSNAVCISETSDPVTLNIDEDIIITKPVEDQTICEDDYETLSFEYEAHANGAELSFQWIKDGSPINELADKYQMTRSGPDADGVYTGTLTILNIDLSDDGIYAVEIDGPEHFTCSEATSKSFTFRVNKRPEKPVTAAVEYCLNASPVALTATKTSENNELLWYSYDAATDIYTYLGTSITPSTSAVGTTSYWVTQKQPNTCESDPQELVVTVYDKPEPVATETIEFKFCFQETVSDPISITPDDGSTLNWYDAVDATTALGSAPIPKTGEVKLTSYWVSQTLTSTGCESDRTKVDIIINELPNINIGVVEGYSAEICLNTSTKLIATGATNYTWYSGENVIGETSEISILGENAGTFEYKVVGTDANGCVNENVISIKVEEPSEGGTVSGPSSVCETQNEGTLAVSDFKGEIQRWESSTDGTNWTAIAQTSDTLDFQNISGTTTFRAIVKNGVCAEVPSTEISVSVDPVPVGGELAFDGHGRTIETCSNPGPDYNIPLSLTGQAGDIVRWRYKEGSATEWSTVMEGGENFTGTTLSPALIRSLGINQSTIFEVEITSGACTPNAISQNATLGIVSSDIAPNPVTVTPGVVCLGEEVTLSGSTGYGTGPGMEAGAFDYSSITNKGWRIKDKNGVESNFDSSADNGVAAIWLRTNPLPLTTAHLTSPYSTYTYSNWDSSAGDEGNKGFAVVSGPNPSTLETSVFNLFAVDNPVLTFDQAYNLTPGSAIYVDISTDGGENYNPVPLFELIATDADDGTSGNYDSFGDDDANAENKISLDLTDYANLPNLRIRFRYEGTRPGDVWAVDAISLPVEPTNVDLTWRDYTDPANPVLIGTDNSEQWAPKLVGWNDFEIRTRLTFDSTGQQCPVVENWKTISVFVFDQYTSTATAVSGSCGSNNVQLNGEIVNSTSTLVTEFPTRDDYSARWEVVTGPTGYTFSEAHFTNGDSTTPAVNDPHAVFSPGMFGSYTLRWALNRSADDDLTNETCPPIYTDVTIDINDCTALDFDGFDDYVDLGSNYQGNTFFEAWIRPFNRPLPDGSANTDASTGTIISGPGFEISMGDLPATIIPGTRWYHIAVSNTGELWVDGIPSDAITVNGHGGNRTIIGARWNSSAKTTENHFSGWIEEVRIWNKSLTVEQIRFMMNQRLIANGAKMGEQIPMDVPDGLTYSDLAGYYRLISADPEPLDVSPVVYLAEDMPANGLTPDRATTKVPGRLMNMETNQENTAPLPYYSGNNGVWGTDATWLRPDVWDPPHTGPIEWNIARTSHDITSGSRDILLLGLISEVNTLDMEGQNPNSWTTGGTGNKLYLSHYLLLDGIIDLNGESQLVQPTGSIVDVNSSGHLDRDQQGTASSYNYNYWVSPVAPETSNAAYSVATVMMDGSDPIPQTLDFGAAYAHADGGYSTPRKISEYWLHKFHGTANDYFTWDHIGSTGTMNAGEGYSMKGTAGTAAIDDSQNYTFRGLPNNGDVSPGSTSTNENYLVGNPYPSAIDAEKFIADNLADGHENGANVFNGTLYFWSHFANQTHYLQEYIGGYAAFNLGGGVRAVAIDERINATDDEGGQVPQQFIPVGQAFFINTLLDETLEAAMQNAGLSGVNGGKVVFRNSQRVFEIEASGTSVFHSQERKDGKNSASNSGDGDERSKIWLKFKSPQGYHRQILVTADERASDNFDLGFDAPLIEDNVEDMYWYFNNYEFVIQGVSDFNLDRELNLGIKVKEPGTFTISIDDLMNIPDDMNIFLEDSLLQVTHDLREEDYVSKSEAGIFLDRFKLVFRDKTAIDDEDLVEDGEFEILYVNGSREVLVRNPQLLDISRIYLNNMLGQQVHTFYDIPTEKEIFLPVERFSSGVYIVKVHSEKGIRTKKVILE</sequence>
<organism evidence="5 6">
    <name type="scientific">Salinimicrobium flavum</name>
    <dbReference type="NCBI Taxonomy" id="1737065"/>
    <lineage>
        <taxon>Bacteria</taxon>
        <taxon>Pseudomonadati</taxon>
        <taxon>Bacteroidota</taxon>
        <taxon>Flavobacteriia</taxon>
        <taxon>Flavobacteriales</taxon>
        <taxon>Flavobacteriaceae</taxon>
        <taxon>Salinimicrobium</taxon>
    </lineage>
</organism>
<dbReference type="Gene3D" id="2.60.40.10">
    <property type="entry name" value="Immunoglobulins"/>
    <property type="match status" value="3"/>
</dbReference>
<dbReference type="InterPro" id="IPR044023">
    <property type="entry name" value="Ig_7"/>
</dbReference>
<feature type="domain" description="Ig-like" evidence="3">
    <location>
        <begin position="28"/>
        <end position="123"/>
    </location>
</feature>
<feature type="region of interest" description="Disordered" evidence="2">
    <location>
        <begin position="3047"/>
        <end position="3066"/>
    </location>
</feature>
<gene>
    <name evidence="5" type="ORF">ACFSTG_01320</name>
</gene>
<dbReference type="PROSITE" id="PS51841">
    <property type="entry name" value="LTD"/>
    <property type="match status" value="1"/>
</dbReference>
<protein>
    <submittedName>
        <fullName evidence="5">T9SS type A sorting domain-containing protein</fullName>
    </submittedName>
</protein>
<dbReference type="Proteomes" id="UP001597468">
    <property type="component" value="Unassembled WGS sequence"/>
</dbReference>
<dbReference type="Gene3D" id="2.60.120.200">
    <property type="match status" value="1"/>
</dbReference>
<evidence type="ECO:0000259" key="3">
    <source>
        <dbReference type="PROSITE" id="PS50835"/>
    </source>
</evidence>
<dbReference type="NCBIfam" id="TIGR04183">
    <property type="entry name" value="Por_Secre_tail"/>
    <property type="match status" value="1"/>
</dbReference>
<dbReference type="InterPro" id="IPR013783">
    <property type="entry name" value="Ig-like_fold"/>
</dbReference>
<name>A0ABW5ISY9_9FLAO</name>
<dbReference type="InterPro" id="IPR007110">
    <property type="entry name" value="Ig-like_dom"/>
</dbReference>
<dbReference type="InterPro" id="IPR013320">
    <property type="entry name" value="ConA-like_dom_sf"/>
</dbReference>